<keyword evidence="1" id="KW-0812">Transmembrane</keyword>
<proteinExistence type="predicted"/>
<keyword evidence="3" id="KW-1185">Reference proteome</keyword>
<dbReference type="EMBL" id="CP091512">
    <property type="protein sequence ID" value="UOO91487.1"/>
    <property type="molecule type" value="Genomic_DNA"/>
</dbReference>
<evidence type="ECO:0008006" key="4">
    <source>
        <dbReference type="Google" id="ProtNLM"/>
    </source>
</evidence>
<gene>
    <name evidence="2" type="ORF">LVJ81_07360</name>
</gene>
<organism evidence="2 3">
    <name type="scientific">Vitreoscilla stercoraria</name>
    <dbReference type="NCBI Taxonomy" id="61"/>
    <lineage>
        <taxon>Bacteria</taxon>
        <taxon>Pseudomonadati</taxon>
        <taxon>Pseudomonadota</taxon>
        <taxon>Betaproteobacteria</taxon>
        <taxon>Neisseriales</taxon>
        <taxon>Neisseriaceae</taxon>
        <taxon>Vitreoscilla</taxon>
    </lineage>
</organism>
<dbReference type="Proteomes" id="UP000832034">
    <property type="component" value="Chromosome"/>
</dbReference>
<name>A0ABY4E7Q6_VITST</name>
<keyword evidence="1" id="KW-1133">Transmembrane helix</keyword>
<accession>A0ABY4E7Q6</accession>
<evidence type="ECO:0000313" key="2">
    <source>
        <dbReference type="EMBL" id="UOO91487.1"/>
    </source>
</evidence>
<protein>
    <recommendedName>
        <fullName evidence="4">J domain-containing protein</fullName>
    </recommendedName>
</protein>
<dbReference type="RefSeq" id="WP_019959059.1">
    <property type="nucleotide sequence ID" value="NZ_CP091512.1"/>
</dbReference>
<evidence type="ECO:0000256" key="1">
    <source>
        <dbReference type="SAM" id="Phobius"/>
    </source>
</evidence>
<feature type="transmembrane region" description="Helical" evidence="1">
    <location>
        <begin position="98"/>
        <end position="122"/>
    </location>
</feature>
<reference evidence="2" key="1">
    <citation type="submission" date="2021-12" db="EMBL/GenBank/DDBJ databases">
        <authorList>
            <person name="Veyrier F.J."/>
        </authorList>
    </citation>
    <scope>NUCLEOTIDE SEQUENCE</scope>
    <source>
        <strain evidence="2">SAG 1488-6</strain>
    </source>
</reference>
<evidence type="ECO:0000313" key="3">
    <source>
        <dbReference type="Proteomes" id="UP000832034"/>
    </source>
</evidence>
<sequence length="261" mass="29859">MVNFYHLLGVGVYAPTETIATMIKLKRLQNQIPVEVLDKAEVWLLNTDMRQRYDSKLRQKQPDVFMQTAATSRQTPSQAVLERPVNAQAAKPRKVGRWYLLGLIVVLAALWYAFTLPLLGLVTPASWQAIGLKELQTEAQWHRTPQALYLTEQQHEPQWLWVWQQDGSLALMPLEHQTTVCAAEQTECRITVQLGDEKPQTYPVQATEHTWKLQSPADTVALSLRLQQEQRMTITWQDQERPAVFQAAVFPSEFLVDGATQ</sequence>
<keyword evidence="1" id="KW-0472">Membrane</keyword>
<reference evidence="2" key="2">
    <citation type="journal article" date="2022" name="Res Sq">
        <title>Evolution of multicellular longitudinally dividing oral cavity symbionts (Neisseriaceae).</title>
        <authorList>
            <person name="Nyongesa S."/>
            <person name="Weber P."/>
            <person name="Bernet E."/>
            <person name="Pullido F."/>
            <person name="Nieckarz M."/>
            <person name="Delaby M."/>
            <person name="Nieves C."/>
            <person name="Viehboeck T."/>
            <person name="Krause N."/>
            <person name="Rivera-Millot A."/>
            <person name="Nakamura A."/>
            <person name="Vischer N."/>
            <person name="VanNieuwenhze M."/>
            <person name="Brun Y."/>
            <person name="Cava F."/>
            <person name="Bulgheresi S."/>
            <person name="Veyrier F."/>
        </authorList>
    </citation>
    <scope>NUCLEOTIDE SEQUENCE</scope>
    <source>
        <strain evidence="2">SAG 1488-6</strain>
    </source>
</reference>